<evidence type="ECO:0000313" key="12">
    <source>
        <dbReference type="Proteomes" id="UP000267798"/>
    </source>
</evidence>
<keyword evidence="2" id="KW-0963">Cytoplasm</keyword>
<dbReference type="PROSITE" id="PS00041">
    <property type="entry name" value="HTH_ARAC_FAMILY_1"/>
    <property type="match status" value="1"/>
</dbReference>
<evidence type="ECO:0000256" key="2">
    <source>
        <dbReference type="ARBA" id="ARBA00022490"/>
    </source>
</evidence>
<keyword evidence="12" id="KW-1185">Reference proteome</keyword>
<evidence type="ECO:0000256" key="7">
    <source>
        <dbReference type="ARBA" id="ARBA00023163"/>
    </source>
</evidence>
<dbReference type="Proteomes" id="UP000267798">
    <property type="component" value="Unassembled WGS sequence"/>
</dbReference>
<comment type="subcellular location">
    <subcellularLocation>
        <location evidence="1">Cytoplasm</location>
    </subcellularLocation>
</comment>
<dbReference type="PANTHER" id="PTHR42713:SF3">
    <property type="entry name" value="TRANSCRIPTIONAL REGULATORY PROTEIN HPTR"/>
    <property type="match status" value="1"/>
</dbReference>
<dbReference type="SMART" id="SM00448">
    <property type="entry name" value="REC"/>
    <property type="match status" value="1"/>
</dbReference>
<dbReference type="GO" id="GO:0003700">
    <property type="term" value="F:DNA-binding transcription factor activity"/>
    <property type="evidence" value="ECO:0007669"/>
    <property type="project" value="InterPro"/>
</dbReference>
<dbReference type="Pfam" id="PF17853">
    <property type="entry name" value="GGDEF_2"/>
    <property type="match status" value="1"/>
</dbReference>
<evidence type="ECO:0000256" key="1">
    <source>
        <dbReference type="ARBA" id="ARBA00004496"/>
    </source>
</evidence>
<evidence type="ECO:0000256" key="8">
    <source>
        <dbReference type="PROSITE-ProRule" id="PRU00169"/>
    </source>
</evidence>
<dbReference type="InterPro" id="IPR009057">
    <property type="entry name" value="Homeodomain-like_sf"/>
</dbReference>
<evidence type="ECO:0000256" key="3">
    <source>
        <dbReference type="ARBA" id="ARBA00022553"/>
    </source>
</evidence>
<reference evidence="11 12" key="1">
    <citation type="submission" date="2018-09" db="EMBL/GenBank/DDBJ databases">
        <title>Paenibacillus aracenensis nov. sp. isolated from a cave in southern Spain.</title>
        <authorList>
            <person name="Jurado V."/>
            <person name="Gutierrez-Patricio S."/>
            <person name="Gonzalez-Pimentel J.L."/>
            <person name="Miller A.Z."/>
            <person name="Laiz L."/>
            <person name="Saiz-Jimenez C."/>
        </authorList>
    </citation>
    <scope>NUCLEOTIDE SEQUENCE [LARGE SCALE GENOMIC DNA]</scope>
    <source>
        <strain evidence="11 12">JCM 19203</strain>
    </source>
</reference>
<evidence type="ECO:0000259" key="10">
    <source>
        <dbReference type="PROSITE" id="PS50110"/>
    </source>
</evidence>
<dbReference type="SMART" id="SM00342">
    <property type="entry name" value="HTH_ARAC"/>
    <property type="match status" value="1"/>
</dbReference>
<dbReference type="InterPro" id="IPR018060">
    <property type="entry name" value="HTH_AraC"/>
</dbReference>
<gene>
    <name evidence="11" type="ORF">D3P09_21445</name>
</gene>
<dbReference type="PROSITE" id="PS50110">
    <property type="entry name" value="RESPONSE_REGULATORY"/>
    <property type="match status" value="1"/>
</dbReference>
<keyword evidence="5" id="KW-0805">Transcription regulation</keyword>
<dbReference type="InterPro" id="IPR018062">
    <property type="entry name" value="HTH_AraC-typ_CS"/>
</dbReference>
<dbReference type="AlphaFoldDB" id="A0A3A6PHB4"/>
<accession>A0A3A6PHB4</accession>
<dbReference type="Gene3D" id="3.40.50.2300">
    <property type="match status" value="1"/>
</dbReference>
<dbReference type="InterPro" id="IPR051552">
    <property type="entry name" value="HptR"/>
</dbReference>
<keyword evidence="4" id="KW-0902">Two-component regulatory system</keyword>
<feature type="modified residue" description="4-aspartylphosphate" evidence="8">
    <location>
        <position position="55"/>
    </location>
</feature>
<dbReference type="RefSeq" id="WP_120113474.1">
    <property type="nucleotide sequence ID" value="NZ_QXQB01000005.1"/>
</dbReference>
<dbReference type="GO" id="GO:0005737">
    <property type="term" value="C:cytoplasm"/>
    <property type="evidence" value="ECO:0007669"/>
    <property type="project" value="UniProtKB-SubCell"/>
</dbReference>
<dbReference type="PANTHER" id="PTHR42713">
    <property type="entry name" value="HISTIDINE KINASE-RELATED"/>
    <property type="match status" value="1"/>
</dbReference>
<dbReference type="GO" id="GO:0000160">
    <property type="term" value="P:phosphorelay signal transduction system"/>
    <property type="evidence" value="ECO:0007669"/>
    <property type="project" value="UniProtKB-KW"/>
</dbReference>
<dbReference type="CDD" id="cd17536">
    <property type="entry name" value="REC_YesN-like"/>
    <property type="match status" value="1"/>
</dbReference>
<organism evidence="11 12">
    <name type="scientific">Paenibacillus pinisoli</name>
    <dbReference type="NCBI Taxonomy" id="1276110"/>
    <lineage>
        <taxon>Bacteria</taxon>
        <taxon>Bacillati</taxon>
        <taxon>Bacillota</taxon>
        <taxon>Bacilli</taxon>
        <taxon>Bacillales</taxon>
        <taxon>Paenibacillaceae</taxon>
        <taxon>Paenibacillus</taxon>
    </lineage>
</organism>
<dbReference type="SUPFAM" id="SSF46689">
    <property type="entry name" value="Homeodomain-like"/>
    <property type="match status" value="2"/>
</dbReference>
<proteinExistence type="predicted"/>
<dbReference type="InterPro" id="IPR001789">
    <property type="entry name" value="Sig_transdc_resp-reg_receiver"/>
</dbReference>
<evidence type="ECO:0000313" key="11">
    <source>
        <dbReference type="EMBL" id="RJX37549.1"/>
    </source>
</evidence>
<dbReference type="Gene3D" id="1.10.10.60">
    <property type="entry name" value="Homeodomain-like"/>
    <property type="match status" value="2"/>
</dbReference>
<evidence type="ECO:0000256" key="4">
    <source>
        <dbReference type="ARBA" id="ARBA00023012"/>
    </source>
</evidence>
<evidence type="ECO:0000259" key="9">
    <source>
        <dbReference type="PROSITE" id="PS01124"/>
    </source>
</evidence>
<dbReference type="SUPFAM" id="SSF52172">
    <property type="entry name" value="CheY-like"/>
    <property type="match status" value="1"/>
</dbReference>
<dbReference type="PROSITE" id="PS01124">
    <property type="entry name" value="HTH_ARAC_FAMILY_2"/>
    <property type="match status" value="1"/>
</dbReference>
<feature type="domain" description="Response regulatory" evidence="10">
    <location>
        <begin position="3"/>
        <end position="120"/>
    </location>
</feature>
<dbReference type="OrthoDB" id="342399at2"/>
<keyword evidence="7" id="KW-0804">Transcription</keyword>
<evidence type="ECO:0000256" key="6">
    <source>
        <dbReference type="ARBA" id="ARBA00023125"/>
    </source>
</evidence>
<dbReference type="InterPro" id="IPR041522">
    <property type="entry name" value="CdaR_GGDEF"/>
</dbReference>
<name>A0A3A6PHB4_9BACL</name>
<dbReference type="EMBL" id="QXQB01000005">
    <property type="protein sequence ID" value="RJX37549.1"/>
    <property type="molecule type" value="Genomic_DNA"/>
</dbReference>
<dbReference type="InterPro" id="IPR011006">
    <property type="entry name" value="CheY-like_superfamily"/>
</dbReference>
<keyword evidence="6" id="KW-0238">DNA-binding</keyword>
<evidence type="ECO:0000256" key="5">
    <source>
        <dbReference type="ARBA" id="ARBA00023015"/>
    </source>
</evidence>
<dbReference type="InterPro" id="IPR020449">
    <property type="entry name" value="Tscrpt_reg_AraC-type_HTH"/>
</dbReference>
<dbReference type="GO" id="GO:0043565">
    <property type="term" value="F:sequence-specific DNA binding"/>
    <property type="evidence" value="ECO:0007669"/>
    <property type="project" value="InterPro"/>
</dbReference>
<feature type="domain" description="HTH araC/xylS-type" evidence="9">
    <location>
        <begin position="415"/>
        <end position="513"/>
    </location>
</feature>
<dbReference type="Pfam" id="PF00072">
    <property type="entry name" value="Response_reg"/>
    <property type="match status" value="1"/>
</dbReference>
<protein>
    <submittedName>
        <fullName evidence="11">Helix-turn-helix domain-containing protein</fullName>
    </submittedName>
</protein>
<keyword evidence="3 8" id="KW-0597">Phosphoprotein</keyword>
<sequence>MYKAVLVDDEPYDLIGMQKLVPWHTLGVELVLCTGRSTAALRYIQNHKIDLLITDIKMPIMSGIELARLSIEVQPALKTLFISGHQNFDFAKQALHLKADGYLLKPVDEREIAEKVRMILTDLEEERQPERTMPNYSLIRQDMLRRLLEGTMADDTLHKLLDTYMPVVHSGPYYAVLIEIDHLDTELDNHKKMDGVLLQFSNLLRGMAFGFGCRLSVNRGALVYAGSPDSLEETIDRIRLSVQSQSDFTLTAAYGSGVRGLNELPQSYREAAEAIESKMFAGKNRLIPPGHIKLAVHSDSPDVKKLTDELLDAVTRYRLVAVCDTIDELYNQASVHGDPAKIRRFTMLLMTRLEDFVQDNGEYSLASGAWGYTEIAAIERLETIGEIKSWLRKTAFELSETMQQKEDANKWPLLPDIEQYVQSRLSSDISLKETADAFSYSQSHFSYLFKEHAGISFSDYLVRERMKRAKELLLSPGLKIYEVAERVGYNSLTYFSRAFKTYAGMSPGDYRKRL</sequence>
<dbReference type="Pfam" id="PF12833">
    <property type="entry name" value="HTH_18"/>
    <property type="match status" value="1"/>
</dbReference>
<dbReference type="PRINTS" id="PR00032">
    <property type="entry name" value="HTHARAC"/>
</dbReference>
<comment type="caution">
    <text evidence="11">The sequence shown here is derived from an EMBL/GenBank/DDBJ whole genome shotgun (WGS) entry which is preliminary data.</text>
</comment>